<dbReference type="GO" id="GO:0016491">
    <property type="term" value="F:oxidoreductase activity"/>
    <property type="evidence" value="ECO:0007669"/>
    <property type="project" value="UniProtKB-KW"/>
</dbReference>
<dbReference type="Pfam" id="PF00106">
    <property type="entry name" value="adh_short"/>
    <property type="match status" value="1"/>
</dbReference>
<dbReference type="PANTHER" id="PTHR43157">
    <property type="entry name" value="PHOSPHATIDYLINOSITOL-GLYCAN BIOSYNTHESIS CLASS F PROTEIN-RELATED"/>
    <property type="match status" value="1"/>
</dbReference>
<dbReference type="Gene3D" id="3.40.50.720">
    <property type="entry name" value="NAD(P)-binding Rossmann-like Domain"/>
    <property type="match status" value="1"/>
</dbReference>
<evidence type="ECO:0008006" key="5">
    <source>
        <dbReference type="Google" id="ProtNLM"/>
    </source>
</evidence>
<name>A0AAV7XPI2_9NEOP</name>
<dbReference type="InterPro" id="IPR036291">
    <property type="entry name" value="NAD(P)-bd_dom_sf"/>
</dbReference>
<dbReference type="Proteomes" id="UP001075354">
    <property type="component" value="Chromosome 8"/>
</dbReference>
<keyword evidence="4" id="KW-1185">Reference proteome</keyword>
<dbReference type="PANTHER" id="PTHR43157:SF73">
    <property type="entry name" value="WW DOMAIN-CONTAINING OXIDOREDUCTASE-LIKE PROTEIN"/>
    <property type="match status" value="1"/>
</dbReference>
<dbReference type="PRINTS" id="PR00080">
    <property type="entry name" value="SDRFAMILY"/>
</dbReference>
<dbReference type="InterPro" id="IPR002347">
    <property type="entry name" value="SDR_fam"/>
</dbReference>
<dbReference type="EMBL" id="JAPTSV010000008">
    <property type="protein sequence ID" value="KAJ1525548.1"/>
    <property type="molecule type" value="Genomic_DNA"/>
</dbReference>
<proteinExistence type="inferred from homology"/>
<dbReference type="AlphaFoldDB" id="A0AAV7XPI2"/>
<gene>
    <name evidence="3" type="ORF">ONE63_010353</name>
</gene>
<keyword evidence="1" id="KW-0560">Oxidoreductase</keyword>
<reference evidence="3" key="1">
    <citation type="submission" date="2022-12" db="EMBL/GenBank/DDBJ databases">
        <title>Chromosome-level genome assembly of the bean flower thrips Megalurothrips usitatus.</title>
        <authorList>
            <person name="Ma L."/>
            <person name="Liu Q."/>
            <person name="Li H."/>
            <person name="Cai W."/>
        </authorList>
    </citation>
    <scope>NUCLEOTIDE SEQUENCE</scope>
    <source>
        <strain evidence="3">Cailab_2022a</strain>
    </source>
</reference>
<evidence type="ECO:0000313" key="4">
    <source>
        <dbReference type="Proteomes" id="UP001075354"/>
    </source>
</evidence>
<dbReference type="SUPFAM" id="SSF51735">
    <property type="entry name" value="NAD(P)-binding Rossmann-fold domains"/>
    <property type="match status" value="1"/>
</dbReference>
<evidence type="ECO:0000256" key="2">
    <source>
        <dbReference type="RuleBase" id="RU000363"/>
    </source>
</evidence>
<evidence type="ECO:0000256" key="1">
    <source>
        <dbReference type="ARBA" id="ARBA00023002"/>
    </source>
</evidence>
<comment type="similarity">
    <text evidence="2">Belongs to the short-chain dehydrogenases/reductases (SDR) family.</text>
</comment>
<dbReference type="PRINTS" id="PR00081">
    <property type="entry name" value="GDHRDH"/>
</dbReference>
<sequence>MVWLFGGTCRSAARLDGKVAVVTGSNTGIGKETAQDLAARGALVVMAVRDTAKGEIAAADIRRQLAKQGAGKGPAGDVRVEALDLASLRSVRECARRILEEVKDVHILVNNAGIMACPKAYTEDGHDMQFGVNHLGHFLLTVLLLPRMRASTADSGQPARIVNVSSVAYSFYKIDFDDLRIEKNYKPLLAYARSKLANMLFTRELARRFKDSGVDHVNSYCLHPGVVATELFRTFDYFIFPGIPFLIHHIGRFFIKTPRQGAQTSIYCAVHEKTAKESGLYYVDCSSTTPFAIGRDDEAALRLWDVSLELVGLKGYDPVTAAEAPAWAFQEPRTAAAPAPKAAL</sequence>
<accession>A0AAV7XPI2</accession>
<organism evidence="3 4">
    <name type="scientific">Megalurothrips usitatus</name>
    <name type="common">bean blossom thrips</name>
    <dbReference type="NCBI Taxonomy" id="439358"/>
    <lineage>
        <taxon>Eukaryota</taxon>
        <taxon>Metazoa</taxon>
        <taxon>Ecdysozoa</taxon>
        <taxon>Arthropoda</taxon>
        <taxon>Hexapoda</taxon>
        <taxon>Insecta</taxon>
        <taxon>Pterygota</taxon>
        <taxon>Neoptera</taxon>
        <taxon>Paraneoptera</taxon>
        <taxon>Thysanoptera</taxon>
        <taxon>Terebrantia</taxon>
        <taxon>Thripoidea</taxon>
        <taxon>Thripidae</taxon>
        <taxon>Megalurothrips</taxon>
    </lineage>
</organism>
<evidence type="ECO:0000313" key="3">
    <source>
        <dbReference type="EMBL" id="KAJ1525548.1"/>
    </source>
</evidence>
<comment type="caution">
    <text evidence="3">The sequence shown here is derived from an EMBL/GenBank/DDBJ whole genome shotgun (WGS) entry which is preliminary data.</text>
</comment>
<protein>
    <recommendedName>
        <fullName evidence="5">Retinol dehydrogenase 12-like</fullName>
    </recommendedName>
</protein>